<accession>F7VBP2</accession>
<reference evidence="1 2" key="1">
    <citation type="journal article" date="2011" name="Biochem. Biophys. Res. Commun.">
        <title>Increased number of Arginine-based salt bridges contributes to the thermotolerance of thermotolerant acetic acid bacteria, Acetobacter tropicalis SKU1100.</title>
        <authorList>
            <person name="Matsutani M."/>
            <person name="Hirakawa H."/>
            <person name="Nishikura M."/>
            <person name="Soemphol W."/>
            <person name="Ali I.A.I."/>
            <person name="Yakushi T."/>
            <person name="Matsushita K."/>
        </authorList>
    </citation>
    <scope>NUCLEOTIDE SEQUENCE [LARGE SCALE GENOMIC DNA]</scope>
    <source>
        <strain evidence="1 2">NBRC 101654</strain>
    </source>
</reference>
<evidence type="ECO:0000313" key="1">
    <source>
        <dbReference type="EMBL" id="GAA07787.1"/>
    </source>
</evidence>
<dbReference type="EMBL" id="BABS01000015">
    <property type="protein sequence ID" value="GAA07787.1"/>
    <property type="molecule type" value="Genomic_DNA"/>
</dbReference>
<gene>
    <name evidence="1" type="ORF">ATPR_0791</name>
</gene>
<comment type="caution">
    <text evidence="1">The sequence shown here is derived from an EMBL/GenBank/DDBJ whole genome shotgun (WGS) entry which is preliminary data.</text>
</comment>
<name>F7VBP2_9PROT</name>
<proteinExistence type="predicted"/>
<protein>
    <submittedName>
        <fullName evidence="1">Uncharacterized protein</fullName>
    </submittedName>
</protein>
<evidence type="ECO:0000313" key="2">
    <source>
        <dbReference type="Proteomes" id="UP000004319"/>
    </source>
</evidence>
<dbReference type="Proteomes" id="UP000004319">
    <property type="component" value="Unassembled WGS sequence"/>
</dbReference>
<dbReference type="AlphaFoldDB" id="F7VBP2"/>
<sequence>MILSPQGRYPIPWGSAFSTEAVVGSHYKMGHQMPRFHPQSSSAA</sequence>
<organism evidence="1 2">
    <name type="scientific">Acetobacter tropicalis NBRC 101654</name>
    <dbReference type="NCBI Taxonomy" id="749388"/>
    <lineage>
        <taxon>Bacteria</taxon>
        <taxon>Pseudomonadati</taxon>
        <taxon>Pseudomonadota</taxon>
        <taxon>Alphaproteobacteria</taxon>
        <taxon>Acetobacterales</taxon>
        <taxon>Acetobacteraceae</taxon>
        <taxon>Acetobacter</taxon>
    </lineage>
</organism>